<dbReference type="AlphaFoldDB" id="A0A9P6MVZ3"/>
<dbReference type="GO" id="GO:0016035">
    <property type="term" value="C:zeta DNA polymerase complex"/>
    <property type="evidence" value="ECO:0007669"/>
    <property type="project" value="TreeGrafter"/>
</dbReference>
<dbReference type="InterPro" id="IPR045091">
    <property type="entry name" value="Mad2-like"/>
</dbReference>
<reference evidence="5" key="1">
    <citation type="journal article" date="2020" name="Fungal Divers.">
        <title>Resolving the Mortierellaceae phylogeny through synthesis of multi-gene phylogenetics and phylogenomics.</title>
        <authorList>
            <person name="Vandepol N."/>
            <person name="Liber J."/>
            <person name="Desiro A."/>
            <person name="Na H."/>
            <person name="Kennedy M."/>
            <person name="Barry K."/>
            <person name="Grigoriev I.V."/>
            <person name="Miller A.N."/>
            <person name="O'Donnell K."/>
            <person name="Stajich J.E."/>
            <person name="Bonito G."/>
        </authorList>
    </citation>
    <scope>NUCLEOTIDE SEQUENCE</scope>
    <source>
        <strain evidence="5">NRRL 2769</strain>
    </source>
</reference>
<name>A0A9P6MVZ3_9FUNG</name>
<dbReference type="PROSITE" id="PS50815">
    <property type="entry name" value="HORMA"/>
    <property type="match status" value="1"/>
</dbReference>
<evidence type="ECO:0000256" key="1">
    <source>
        <dbReference type="ARBA" id="ARBA00005913"/>
    </source>
</evidence>
<evidence type="ECO:0000313" key="6">
    <source>
        <dbReference type="Proteomes" id="UP000703661"/>
    </source>
</evidence>
<dbReference type="EMBL" id="JAAAID010000594">
    <property type="protein sequence ID" value="KAG0015795.1"/>
    <property type="molecule type" value="Genomic_DNA"/>
</dbReference>
<comment type="caution">
    <text evidence="5">The sequence shown here is derived from an EMBL/GenBank/DDBJ whole genome shotgun (WGS) entry which is preliminary data.</text>
</comment>
<feature type="domain" description="HORMA" evidence="4">
    <location>
        <begin position="132"/>
        <end position="431"/>
    </location>
</feature>
<gene>
    <name evidence="5" type="primary">MAD2L2</name>
    <name evidence="5" type="ORF">BGZ80_009629</name>
</gene>
<dbReference type="Pfam" id="PF02301">
    <property type="entry name" value="HORMA"/>
    <property type="match status" value="1"/>
</dbReference>
<comment type="similarity">
    <text evidence="1">Belongs to the KXD1 family.</text>
</comment>
<evidence type="ECO:0000313" key="5">
    <source>
        <dbReference type="EMBL" id="KAG0015795.1"/>
    </source>
</evidence>
<feature type="compositionally biased region" description="Acidic residues" evidence="3">
    <location>
        <begin position="92"/>
        <end position="118"/>
    </location>
</feature>
<evidence type="ECO:0000259" key="4">
    <source>
        <dbReference type="PROSITE" id="PS50815"/>
    </source>
</evidence>
<evidence type="ECO:0000256" key="2">
    <source>
        <dbReference type="ARBA" id="ARBA00010348"/>
    </source>
</evidence>
<accession>A0A9P6MVZ3</accession>
<dbReference type="InterPro" id="IPR003511">
    <property type="entry name" value="HORMA_dom"/>
</dbReference>
<dbReference type="Proteomes" id="UP000703661">
    <property type="component" value="Unassembled WGS sequence"/>
</dbReference>
<dbReference type="InterPro" id="IPR019371">
    <property type="entry name" value="KxDL_dom"/>
</dbReference>
<protein>
    <submittedName>
        <fullName evidence="5">MAD2 mitotic arrest deficient-like 2</fullName>
    </submittedName>
</protein>
<keyword evidence="6" id="KW-1185">Reference proteome</keyword>
<comment type="similarity">
    <text evidence="2">Belongs to the MAD2 family.</text>
</comment>
<evidence type="ECO:0000256" key="3">
    <source>
        <dbReference type="SAM" id="MobiDB-lite"/>
    </source>
</evidence>
<dbReference type="PANTHER" id="PTHR11842:SF10">
    <property type="entry name" value="MITOTIC SPINDLE ASSEMBLY CHECKPOINT PROTEIN MAD2B"/>
    <property type="match status" value="1"/>
</dbReference>
<dbReference type="SUPFAM" id="SSF56019">
    <property type="entry name" value="The spindle assembly checkpoint protein mad2"/>
    <property type="match status" value="1"/>
</dbReference>
<dbReference type="PANTHER" id="PTHR11842">
    <property type="entry name" value="MITOTIC SPINDLE ASSEMBLY CHECKPOINT PROTEIN MAD2"/>
    <property type="match status" value="1"/>
</dbReference>
<dbReference type="Gene3D" id="3.30.900.10">
    <property type="entry name" value="HORMA domain"/>
    <property type="match status" value="1"/>
</dbReference>
<dbReference type="InterPro" id="IPR036570">
    <property type="entry name" value="HORMA_dom_sf"/>
</dbReference>
<feature type="region of interest" description="Disordered" evidence="3">
    <location>
        <begin position="88"/>
        <end position="125"/>
    </location>
</feature>
<dbReference type="Pfam" id="PF10241">
    <property type="entry name" value="KxDL"/>
    <property type="match status" value="1"/>
</dbReference>
<organism evidence="5 6">
    <name type="scientific">Entomortierella chlamydospora</name>
    <dbReference type="NCBI Taxonomy" id="101097"/>
    <lineage>
        <taxon>Eukaryota</taxon>
        <taxon>Fungi</taxon>
        <taxon>Fungi incertae sedis</taxon>
        <taxon>Mucoromycota</taxon>
        <taxon>Mortierellomycotina</taxon>
        <taxon>Mortierellomycetes</taxon>
        <taxon>Mortierellales</taxon>
        <taxon>Mortierellaceae</taxon>
        <taxon>Entomortierella</taxon>
    </lineage>
</organism>
<proteinExistence type="inferred from homology"/>
<sequence length="437" mass="49194">MEPSHVFAAQLLDTLPEPEIAEIQRRQTEMSMSIQKANSSLTALNEFSAVKWADLYPKFEAHTKLIKELQSDLDHVFRKIRTIKAKLGLPNMDEDDEEEGEGEGEGGEGEGGEGEVEEENHRDVVDEHGTSVVVADILSEFLEVAIHMILFVRGIYPPELFESTQKYSCPIKTARHPGLISYIQQIVQSIRLELLKDTIHRICVVTLDPEGKALDRFVFEMSMLRPFDGDILSNLDQFRNNSGTTNGRIDKGKHKATEELSKSHNIYGAESSGSDHEARYGYDADDEPLHRATARERLQRQSNHQQFHPQHDHLHSGFSVPNKREGPRFGAMMTLTTDVETMFRAMLLKLSICDSYLKPPPQDCSFTVVIEMKAPGNGPDAKPEFPWSPINATVSAEQSKLSSSAIQPSPKRKIIPVKTIDVADIQFELFIERMDIT</sequence>